<comment type="caution">
    <text evidence="3">The sequence shown here is derived from an EMBL/GenBank/DDBJ whole genome shotgun (WGS) entry which is preliminary data.</text>
</comment>
<dbReference type="EMBL" id="JBAWTH010000011">
    <property type="protein sequence ID" value="KAL2289852.1"/>
    <property type="molecule type" value="Genomic_DNA"/>
</dbReference>
<organism evidence="3 4">
    <name type="scientific">Diaporthe vaccinii</name>
    <dbReference type="NCBI Taxonomy" id="105482"/>
    <lineage>
        <taxon>Eukaryota</taxon>
        <taxon>Fungi</taxon>
        <taxon>Dikarya</taxon>
        <taxon>Ascomycota</taxon>
        <taxon>Pezizomycotina</taxon>
        <taxon>Sordariomycetes</taxon>
        <taxon>Sordariomycetidae</taxon>
        <taxon>Diaporthales</taxon>
        <taxon>Diaporthaceae</taxon>
        <taxon>Diaporthe</taxon>
        <taxon>Diaporthe eres species complex</taxon>
    </lineage>
</organism>
<evidence type="ECO:0000313" key="3">
    <source>
        <dbReference type="EMBL" id="KAL2289852.1"/>
    </source>
</evidence>
<evidence type="ECO:0000256" key="1">
    <source>
        <dbReference type="SAM" id="MobiDB-lite"/>
    </source>
</evidence>
<name>A0ABR4F588_9PEZI</name>
<feature type="region of interest" description="Disordered" evidence="1">
    <location>
        <begin position="62"/>
        <end position="91"/>
    </location>
</feature>
<keyword evidence="2" id="KW-0812">Transmembrane</keyword>
<gene>
    <name evidence="3" type="ORF">FJTKL_01154</name>
</gene>
<reference evidence="3 4" key="1">
    <citation type="submission" date="2024-03" db="EMBL/GenBank/DDBJ databases">
        <title>A high-quality draft genome sequence of Diaporthe vaccinii, a causative agent of upright dieback and viscid rot disease in cranberry plants.</title>
        <authorList>
            <person name="Sarrasin M."/>
            <person name="Lang B.F."/>
            <person name="Burger G."/>
        </authorList>
    </citation>
    <scope>NUCLEOTIDE SEQUENCE [LARGE SCALE GENOMIC DNA]</scope>
    <source>
        <strain evidence="3 4">IS7</strain>
    </source>
</reference>
<dbReference type="Proteomes" id="UP001600888">
    <property type="component" value="Unassembled WGS sequence"/>
</dbReference>
<sequence>MDSLSVDNVVVKGKLWFWRRRGRAIVAAGVSPALYVLLFIFYLCTLRWRHVMSYNIEYRTKRQPDRRHRKQGAISIDSVSLPFSHTHQDTH</sequence>
<protein>
    <submittedName>
        <fullName evidence="3">Uncharacterized protein</fullName>
    </submittedName>
</protein>
<keyword evidence="2" id="KW-1133">Transmembrane helix</keyword>
<proteinExistence type="predicted"/>
<evidence type="ECO:0000313" key="4">
    <source>
        <dbReference type="Proteomes" id="UP001600888"/>
    </source>
</evidence>
<feature type="transmembrane region" description="Helical" evidence="2">
    <location>
        <begin position="24"/>
        <end position="44"/>
    </location>
</feature>
<keyword evidence="2" id="KW-0472">Membrane</keyword>
<accession>A0ABR4F588</accession>
<keyword evidence="4" id="KW-1185">Reference proteome</keyword>
<evidence type="ECO:0000256" key="2">
    <source>
        <dbReference type="SAM" id="Phobius"/>
    </source>
</evidence>